<evidence type="ECO:0000313" key="2">
    <source>
        <dbReference type="Proteomes" id="UP001152747"/>
    </source>
</evidence>
<keyword evidence="2" id="KW-1185">Reference proteome</keyword>
<comment type="caution">
    <text evidence="1">The sequence shown here is derived from an EMBL/GenBank/DDBJ whole genome shotgun (WGS) entry which is preliminary data.</text>
</comment>
<proteinExistence type="predicted"/>
<accession>A0A9P1IS50</accession>
<name>A0A9P1IS50_9PELO</name>
<protein>
    <recommendedName>
        <fullName evidence="3">LITAF domain-containing protein</fullName>
    </recommendedName>
</protein>
<dbReference type="Proteomes" id="UP001152747">
    <property type="component" value="Unassembled WGS sequence"/>
</dbReference>
<evidence type="ECO:0000313" key="1">
    <source>
        <dbReference type="EMBL" id="CAI5451040.1"/>
    </source>
</evidence>
<reference evidence="1" key="1">
    <citation type="submission" date="2022-11" db="EMBL/GenBank/DDBJ databases">
        <authorList>
            <person name="Kikuchi T."/>
        </authorList>
    </citation>
    <scope>NUCLEOTIDE SEQUENCE</scope>
    <source>
        <strain evidence="1">PS1010</strain>
    </source>
</reference>
<organism evidence="1 2">
    <name type="scientific">Caenorhabditis angaria</name>
    <dbReference type="NCBI Taxonomy" id="860376"/>
    <lineage>
        <taxon>Eukaryota</taxon>
        <taxon>Metazoa</taxon>
        <taxon>Ecdysozoa</taxon>
        <taxon>Nematoda</taxon>
        <taxon>Chromadorea</taxon>
        <taxon>Rhabditida</taxon>
        <taxon>Rhabditina</taxon>
        <taxon>Rhabditomorpha</taxon>
        <taxon>Rhabditoidea</taxon>
        <taxon>Rhabditidae</taxon>
        <taxon>Peloderinae</taxon>
        <taxon>Caenorhabditis</taxon>
    </lineage>
</organism>
<dbReference type="OrthoDB" id="5790538at2759"/>
<evidence type="ECO:0008006" key="3">
    <source>
        <dbReference type="Google" id="ProtNLM"/>
    </source>
</evidence>
<dbReference type="EMBL" id="CANHGI010000005">
    <property type="protein sequence ID" value="CAI5451040.1"/>
    <property type="molecule type" value="Genomic_DNA"/>
</dbReference>
<sequence>MEKDDVNLMGDGKNSCELCNSKNVQQCSKLYGKLAIYGLWWIGIGFLIHKISKYPFCENCFQNDFEKNAKGIRIMELCVDDRSKCDPPELSKSKVEKKIDANLLNNIIKS</sequence>
<gene>
    <name evidence="1" type="ORF">CAMP_LOCUS13677</name>
</gene>
<dbReference type="AlphaFoldDB" id="A0A9P1IS50"/>